<proteinExistence type="inferred from homology"/>
<evidence type="ECO:0000256" key="3">
    <source>
        <dbReference type="ARBA" id="ARBA00023002"/>
    </source>
</evidence>
<dbReference type="SUPFAM" id="SSF51735">
    <property type="entry name" value="NAD(P)-binding Rossmann-fold domains"/>
    <property type="match status" value="1"/>
</dbReference>
<dbReference type="Gene3D" id="3.40.50.720">
    <property type="entry name" value="NAD(P)-binding Rossmann-like Domain"/>
    <property type="match status" value="1"/>
</dbReference>
<name>A0A1G7CP36_9SPHI</name>
<gene>
    <name evidence="4" type="ORF">SAMN04488024_12039</name>
</gene>
<evidence type="ECO:0000256" key="2">
    <source>
        <dbReference type="ARBA" id="ARBA00022857"/>
    </source>
</evidence>
<dbReference type="Pfam" id="PF13561">
    <property type="entry name" value="adh_short_C2"/>
    <property type="match status" value="1"/>
</dbReference>
<keyword evidence="2" id="KW-0521">NADP</keyword>
<reference evidence="5" key="1">
    <citation type="submission" date="2016-10" db="EMBL/GenBank/DDBJ databases">
        <authorList>
            <person name="Varghese N."/>
            <person name="Submissions S."/>
        </authorList>
    </citation>
    <scope>NUCLEOTIDE SEQUENCE [LARGE SCALE GENOMIC DNA]</scope>
    <source>
        <strain evidence="5">DSM 18609</strain>
    </source>
</reference>
<dbReference type="FunFam" id="3.40.50.720:FF:000374">
    <property type="entry name" value="3-oxoacyl-(Acyl-carrier-protein) reductase"/>
    <property type="match status" value="1"/>
</dbReference>
<dbReference type="GO" id="GO:0016491">
    <property type="term" value="F:oxidoreductase activity"/>
    <property type="evidence" value="ECO:0007669"/>
    <property type="project" value="UniProtKB-KW"/>
</dbReference>
<dbReference type="InterPro" id="IPR050259">
    <property type="entry name" value="SDR"/>
</dbReference>
<dbReference type="PRINTS" id="PR00081">
    <property type="entry name" value="GDHRDH"/>
</dbReference>
<evidence type="ECO:0000256" key="1">
    <source>
        <dbReference type="ARBA" id="ARBA00006484"/>
    </source>
</evidence>
<dbReference type="InterPro" id="IPR036291">
    <property type="entry name" value="NAD(P)-bd_dom_sf"/>
</dbReference>
<protein>
    <submittedName>
        <fullName evidence="4">NAD(P)-dependent dehydrogenase, short-chain alcohol dehydrogenase family</fullName>
    </submittedName>
</protein>
<keyword evidence="3" id="KW-0560">Oxidoreductase</keyword>
<evidence type="ECO:0000313" key="5">
    <source>
        <dbReference type="Proteomes" id="UP000199455"/>
    </source>
</evidence>
<dbReference type="PANTHER" id="PTHR42879">
    <property type="entry name" value="3-OXOACYL-(ACYL-CARRIER-PROTEIN) REDUCTASE"/>
    <property type="match status" value="1"/>
</dbReference>
<sequence length="254" mass="26978">MEKQNKIALVTGGSRGLGKNAALKIAAKGIDVILTYQSKKEEAENTVAEIKQLGVQAAALQLNVADAKSFDSFVTEVKAILKNTFHTDKFDFLINNAGIGIHASFAETTEDQFDTLVDIQFKGPFFLTQKTLPVLNDGGAIINISSGLARFSTPGYAAYASMKGAMETLTKYQAKELGTRGIRSNIVAPGAIETDFGGGVVRDNEQLNAGIAANTALGRVGLPDDIGGIIAFLCTEDARWINAQRIEASGGMFL</sequence>
<dbReference type="STRING" id="390242.SAMN04488024_12039"/>
<accession>A0A1G7CP36</accession>
<dbReference type="EMBL" id="FMZH01000020">
    <property type="protein sequence ID" value="SDE41102.1"/>
    <property type="molecule type" value="Genomic_DNA"/>
</dbReference>
<dbReference type="PRINTS" id="PR00080">
    <property type="entry name" value="SDRFAMILY"/>
</dbReference>
<dbReference type="PANTHER" id="PTHR42879:SF2">
    <property type="entry name" value="3-OXOACYL-[ACYL-CARRIER-PROTEIN] REDUCTASE FABG"/>
    <property type="match status" value="1"/>
</dbReference>
<dbReference type="AlphaFoldDB" id="A0A1G7CP36"/>
<comment type="similarity">
    <text evidence="1">Belongs to the short-chain dehydrogenases/reductases (SDR) family.</text>
</comment>
<evidence type="ECO:0000313" key="4">
    <source>
        <dbReference type="EMBL" id="SDE41102.1"/>
    </source>
</evidence>
<dbReference type="Proteomes" id="UP000199455">
    <property type="component" value="Unassembled WGS sequence"/>
</dbReference>
<keyword evidence="5" id="KW-1185">Reference proteome</keyword>
<organism evidence="4 5">
    <name type="scientific">Pedobacter soli</name>
    <dbReference type="NCBI Taxonomy" id="390242"/>
    <lineage>
        <taxon>Bacteria</taxon>
        <taxon>Pseudomonadati</taxon>
        <taxon>Bacteroidota</taxon>
        <taxon>Sphingobacteriia</taxon>
        <taxon>Sphingobacteriales</taxon>
        <taxon>Sphingobacteriaceae</taxon>
        <taxon>Pedobacter</taxon>
    </lineage>
</organism>
<dbReference type="InterPro" id="IPR002347">
    <property type="entry name" value="SDR_fam"/>
</dbReference>
<dbReference type="RefSeq" id="WP_090773156.1">
    <property type="nucleotide sequence ID" value="NZ_FMZH01000020.1"/>
</dbReference>